<dbReference type="InterPro" id="IPR011701">
    <property type="entry name" value="MFS"/>
</dbReference>
<feature type="transmembrane region" description="Helical" evidence="6">
    <location>
        <begin position="221"/>
        <end position="244"/>
    </location>
</feature>
<dbReference type="PANTHER" id="PTHR23542">
    <property type="match status" value="1"/>
</dbReference>
<feature type="transmembrane region" description="Helical" evidence="6">
    <location>
        <begin position="12"/>
        <end position="31"/>
    </location>
</feature>
<evidence type="ECO:0000256" key="1">
    <source>
        <dbReference type="ARBA" id="ARBA00004651"/>
    </source>
</evidence>
<dbReference type="RefSeq" id="WP_344216064.1">
    <property type="nucleotide sequence ID" value="NZ_BAAAOS010000022.1"/>
</dbReference>
<keyword evidence="3 6" id="KW-1133">Transmembrane helix</keyword>
<dbReference type="SUPFAM" id="SSF103473">
    <property type="entry name" value="MFS general substrate transporter"/>
    <property type="match status" value="1"/>
</dbReference>
<sequence>MSSTSRAGSYRDVLLLPHALRTFVPALFGRLSYGLLPLSALFTVQQATNSFATAGLAVAAFGLAALTMPVKARLVDRHSQRRVLPPMAVICASGLAATALARTANAAVLVILVGLAGVFAPPLGPSMRATWRLVTDRTELKQRAYALDSICEESLYLGGPLIAGLLISFWSAPAALASSAVLMVAGTFGMVATPPATHVAEQEAPRRFLDPGPLRSAGLRRIVLIIFLVAGGVSVAYICVAGVAQGQGRAGAAGFVEAAIGLGSVIGGLTWARRTHTRSHWHHLAGLIALLAAAFMAAAFASNLIVLGVVMAVGGLAVAPLFVVSYLAVDDLTPQHQRTEASTWINTGNNLGSAAGASLAGLAIDRTDPSYGFLAGAGLLALTVLLIGLGSRLRCRTGNPGGRYEHAAPSGSVDADGDSGLVR</sequence>
<evidence type="ECO:0000313" key="9">
    <source>
        <dbReference type="Proteomes" id="UP001500393"/>
    </source>
</evidence>
<feature type="transmembrane region" description="Helical" evidence="6">
    <location>
        <begin position="51"/>
        <end position="70"/>
    </location>
</feature>
<feature type="transmembrane region" description="Helical" evidence="6">
    <location>
        <begin position="106"/>
        <end position="124"/>
    </location>
</feature>
<feature type="transmembrane region" description="Helical" evidence="6">
    <location>
        <begin position="370"/>
        <end position="389"/>
    </location>
</feature>
<keyword evidence="2 6" id="KW-0812">Transmembrane</keyword>
<dbReference type="Pfam" id="PF07690">
    <property type="entry name" value="MFS_1"/>
    <property type="match status" value="1"/>
</dbReference>
<feature type="transmembrane region" description="Helical" evidence="6">
    <location>
        <begin position="284"/>
        <end position="301"/>
    </location>
</feature>
<dbReference type="EMBL" id="BAAAOS010000022">
    <property type="protein sequence ID" value="GAA1582548.1"/>
    <property type="molecule type" value="Genomic_DNA"/>
</dbReference>
<comment type="subcellular location">
    <subcellularLocation>
        <location evidence="1">Cell membrane</location>
        <topology evidence="1">Multi-pass membrane protein</topology>
    </subcellularLocation>
</comment>
<evidence type="ECO:0000256" key="2">
    <source>
        <dbReference type="ARBA" id="ARBA00022692"/>
    </source>
</evidence>
<accession>A0ABN2DRY5</accession>
<name>A0ABN2DRY5_9ACTN</name>
<evidence type="ECO:0000256" key="5">
    <source>
        <dbReference type="SAM" id="MobiDB-lite"/>
    </source>
</evidence>
<feature type="domain" description="Major facilitator superfamily (MFS) profile" evidence="7">
    <location>
        <begin position="218"/>
        <end position="423"/>
    </location>
</feature>
<gene>
    <name evidence="8" type="ORF">GCM10009789_40390</name>
</gene>
<protein>
    <submittedName>
        <fullName evidence="8">MFS transporter</fullName>
    </submittedName>
</protein>
<keyword evidence="4 6" id="KW-0472">Membrane</keyword>
<feature type="transmembrane region" description="Helical" evidence="6">
    <location>
        <begin position="341"/>
        <end position="364"/>
    </location>
</feature>
<evidence type="ECO:0000256" key="4">
    <source>
        <dbReference type="ARBA" id="ARBA00023136"/>
    </source>
</evidence>
<organism evidence="8 9">
    <name type="scientific">Kribbella sancticallisti</name>
    <dbReference type="NCBI Taxonomy" id="460087"/>
    <lineage>
        <taxon>Bacteria</taxon>
        <taxon>Bacillati</taxon>
        <taxon>Actinomycetota</taxon>
        <taxon>Actinomycetes</taxon>
        <taxon>Propionibacteriales</taxon>
        <taxon>Kribbellaceae</taxon>
        <taxon>Kribbella</taxon>
    </lineage>
</organism>
<feature type="region of interest" description="Disordered" evidence="5">
    <location>
        <begin position="400"/>
        <end position="423"/>
    </location>
</feature>
<evidence type="ECO:0000256" key="3">
    <source>
        <dbReference type="ARBA" id="ARBA00022989"/>
    </source>
</evidence>
<dbReference type="PANTHER" id="PTHR23542:SF1">
    <property type="entry name" value="MAJOR FACILITATOR SUPERFAMILY (MFS) PROFILE DOMAIN-CONTAINING PROTEIN"/>
    <property type="match status" value="1"/>
</dbReference>
<reference evidence="8 9" key="1">
    <citation type="journal article" date="2019" name="Int. J. Syst. Evol. Microbiol.">
        <title>The Global Catalogue of Microorganisms (GCM) 10K type strain sequencing project: providing services to taxonomists for standard genome sequencing and annotation.</title>
        <authorList>
            <consortium name="The Broad Institute Genomics Platform"/>
            <consortium name="The Broad Institute Genome Sequencing Center for Infectious Disease"/>
            <person name="Wu L."/>
            <person name="Ma J."/>
        </authorList>
    </citation>
    <scope>NUCLEOTIDE SEQUENCE [LARGE SCALE GENOMIC DNA]</scope>
    <source>
        <strain evidence="8 9">JCM 14969</strain>
    </source>
</reference>
<dbReference type="InterPro" id="IPR020846">
    <property type="entry name" value="MFS_dom"/>
</dbReference>
<evidence type="ECO:0000313" key="8">
    <source>
        <dbReference type="EMBL" id="GAA1582548.1"/>
    </source>
</evidence>
<keyword evidence="9" id="KW-1185">Reference proteome</keyword>
<proteinExistence type="predicted"/>
<dbReference type="Gene3D" id="1.20.1250.20">
    <property type="entry name" value="MFS general substrate transporter like domains"/>
    <property type="match status" value="1"/>
</dbReference>
<evidence type="ECO:0000259" key="7">
    <source>
        <dbReference type="PROSITE" id="PS50850"/>
    </source>
</evidence>
<evidence type="ECO:0000256" key="6">
    <source>
        <dbReference type="SAM" id="Phobius"/>
    </source>
</evidence>
<dbReference type="PROSITE" id="PS50850">
    <property type="entry name" value="MFS"/>
    <property type="match status" value="1"/>
</dbReference>
<dbReference type="InterPro" id="IPR036259">
    <property type="entry name" value="MFS_trans_sf"/>
</dbReference>
<feature type="transmembrane region" description="Helical" evidence="6">
    <location>
        <begin position="82"/>
        <end position="100"/>
    </location>
</feature>
<feature type="transmembrane region" description="Helical" evidence="6">
    <location>
        <begin position="307"/>
        <end position="329"/>
    </location>
</feature>
<feature type="transmembrane region" description="Helical" evidence="6">
    <location>
        <begin position="250"/>
        <end position="272"/>
    </location>
</feature>
<dbReference type="Proteomes" id="UP001500393">
    <property type="component" value="Unassembled WGS sequence"/>
</dbReference>
<comment type="caution">
    <text evidence="8">The sequence shown here is derived from an EMBL/GenBank/DDBJ whole genome shotgun (WGS) entry which is preliminary data.</text>
</comment>